<dbReference type="Gene3D" id="1.20.1250.20">
    <property type="entry name" value="MFS general substrate transporter like domains"/>
    <property type="match status" value="1"/>
</dbReference>
<feature type="transmembrane region" description="Helical" evidence="6">
    <location>
        <begin position="48"/>
        <end position="70"/>
    </location>
</feature>
<evidence type="ECO:0000256" key="5">
    <source>
        <dbReference type="ARBA" id="ARBA00023136"/>
    </source>
</evidence>
<name>E4WSW8_OIKDI</name>
<dbReference type="SUPFAM" id="SSF103473">
    <property type="entry name" value="MFS general substrate transporter"/>
    <property type="match status" value="1"/>
</dbReference>
<dbReference type="Proteomes" id="UP000001307">
    <property type="component" value="Unassembled WGS sequence"/>
</dbReference>
<evidence type="ECO:0008006" key="9">
    <source>
        <dbReference type="Google" id="ProtNLM"/>
    </source>
</evidence>
<dbReference type="EMBL" id="FN653016">
    <property type="protein sequence ID" value="CBY06709.1"/>
    <property type="molecule type" value="Genomic_DNA"/>
</dbReference>
<dbReference type="PANTHER" id="PTHR19432">
    <property type="entry name" value="SUGAR TRANSPORTER"/>
    <property type="match status" value="1"/>
</dbReference>
<dbReference type="OrthoDB" id="28755at2759"/>
<keyword evidence="5 6" id="KW-0472">Membrane</keyword>
<keyword evidence="2" id="KW-0813">Transport</keyword>
<dbReference type="Pfam" id="PF13347">
    <property type="entry name" value="MFS_2"/>
    <property type="match status" value="1"/>
</dbReference>
<organism evidence="7">
    <name type="scientific">Oikopleura dioica</name>
    <name type="common">Tunicate</name>
    <dbReference type="NCBI Taxonomy" id="34765"/>
    <lineage>
        <taxon>Eukaryota</taxon>
        <taxon>Metazoa</taxon>
        <taxon>Chordata</taxon>
        <taxon>Tunicata</taxon>
        <taxon>Appendicularia</taxon>
        <taxon>Copelata</taxon>
        <taxon>Oikopleuridae</taxon>
        <taxon>Oikopleura</taxon>
    </lineage>
</organism>
<dbReference type="GO" id="GO:0016020">
    <property type="term" value="C:membrane"/>
    <property type="evidence" value="ECO:0007669"/>
    <property type="project" value="UniProtKB-SubCell"/>
</dbReference>
<protein>
    <recommendedName>
        <fullName evidence="9">Major facilitator superfamily (MFS) profile domain-containing protein</fullName>
    </recommendedName>
</protein>
<reference evidence="7" key="1">
    <citation type="journal article" date="2010" name="Science">
        <title>Plasticity of animal genome architecture unmasked by rapid evolution of a pelagic tunicate.</title>
        <authorList>
            <person name="Denoeud F."/>
            <person name="Henriet S."/>
            <person name="Mungpakdee S."/>
            <person name="Aury J.M."/>
            <person name="Da Silva C."/>
            <person name="Brinkmann H."/>
            <person name="Mikhaleva J."/>
            <person name="Olsen L.C."/>
            <person name="Jubin C."/>
            <person name="Canestro C."/>
            <person name="Bouquet J.M."/>
            <person name="Danks G."/>
            <person name="Poulain J."/>
            <person name="Campsteijn C."/>
            <person name="Adamski M."/>
            <person name="Cross I."/>
            <person name="Yadetie F."/>
            <person name="Muffato M."/>
            <person name="Louis A."/>
            <person name="Butcher S."/>
            <person name="Tsagkogeorga G."/>
            <person name="Konrad A."/>
            <person name="Singh S."/>
            <person name="Jensen M.F."/>
            <person name="Cong E.H."/>
            <person name="Eikeseth-Otteraa H."/>
            <person name="Noel B."/>
            <person name="Anthouard V."/>
            <person name="Porcel B.M."/>
            <person name="Kachouri-Lafond R."/>
            <person name="Nishino A."/>
            <person name="Ugolini M."/>
            <person name="Chourrout P."/>
            <person name="Nishida H."/>
            <person name="Aasland R."/>
            <person name="Huzurbazar S."/>
            <person name="Westhof E."/>
            <person name="Delsuc F."/>
            <person name="Lehrach H."/>
            <person name="Reinhardt R."/>
            <person name="Weissenbach J."/>
            <person name="Roy S.W."/>
            <person name="Artiguenave F."/>
            <person name="Postlethwait J.H."/>
            <person name="Manak J.R."/>
            <person name="Thompson E.M."/>
            <person name="Jaillon O."/>
            <person name="Du Pasquier L."/>
            <person name="Boudinot P."/>
            <person name="Liberles D.A."/>
            <person name="Volff J.N."/>
            <person name="Philippe H."/>
            <person name="Lenhard B."/>
            <person name="Roest Crollius H."/>
            <person name="Wincker P."/>
            <person name="Chourrout D."/>
        </authorList>
    </citation>
    <scope>NUCLEOTIDE SEQUENCE [LARGE SCALE GENOMIC DNA]</scope>
</reference>
<evidence type="ECO:0000256" key="2">
    <source>
        <dbReference type="ARBA" id="ARBA00022448"/>
    </source>
</evidence>
<keyword evidence="3 6" id="KW-0812">Transmembrane</keyword>
<dbReference type="InParanoid" id="E4WSW8"/>
<feature type="transmembrane region" description="Helical" evidence="6">
    <location>
        <begin position="82"/>
        <end position="103"/>
    </location>
</feature>
<evidence type="ECO:0000256" key="6">
    <source>
        <dbReference type="SAM" id="Phobius"/>
    </source>
</evidence>
<evidence type="ECO:0000256" key="1">
    <source>
        <dbReference type="ARBA" id="ARBA00004141"/>
    </source>
</evidence>
<keyword evidence="8" id="KW-1185">Reference proteome</keyword>
<evidence type="ECO:0000256" key="4">
    <source>
        <dbReference type="ARBA" id="ARBA00022989"/>
    </source>
</evidence>
<evidence type="ECO:0000256" key="3">
    <source>
        <dbReference type="ARBA" id="ARBA00022692"/>
    </source>
</evidence>
<proteinExistence type="predicted"/>
<sequence>MVEVIEDRPFWRKALYLTILAGRESVWAAIGTNGIPWLTNLGFSESRAASFTFISGFSAIILVILVSYFSDRCTLSVGRRRPFILAYGIFMVLVALGVFLAYFDEIGENAAMVVYFA</sequence>
<gene>
    <name evidence="7" type="ORF">GSOID_T00005770001</name>
</gene>
<dbReference type="PANTHER" id="PTHR19432:SF35">
    <property type="entry name" value="SOLUTE CARRIER FAMILY 45 MEMBER 3 ISOFORM X1"/>
    <property type="match status" value="1"/>
</dbReference>
<accession>E4WSW8</accession>
<keyword evidence="4 6" id="KW-1133">Transmembrane helix</keyword>
<evidence type="ECO:0000313" key="7">
    <source>
        <dbReference type="EMBL" id="CBY06709.1"/>
    </source>
</evidence>
<dbReference type="GO" id="GO:0008506">
    <property type="term" value="F:sucrose:proton symporter activity"/>
    <property type="evidence" value="ECO:0007669"/>
    <property type="project" value="TreeGrafter"/>
</dbReference>
<dbReference type="InterPro" id="IPR036259">
    <property type="entry name" value="MFS_trans_sf"/>
</dbReference>
<comment type="subcellular location">
    <subcellularLocation>
        <location evidence="1">Membrane</location>
        <topology evidence="1">Multi-pass membrane protein</topology>
    </subcellularLocation>
</comment>
<evidence type="ECO:0000313" key="8">
    <source>
        <dbReference type="Proteomes" id="UP000001307"/>
    </source>
</evidence>
<dbReference type="AlphaFoldDB" id="E4WSW8"/>